<dbReference type="PANTHER" id="PTHR43378:SF2">
    <property type="entry name" value="UDP-3-O-ACYLGLUCOSAMINE N-ACYLTRANSFERASE 1, MITOCHONDRIAL-RELATED"/>
    <property type="match status" value="1"/>
</dbReference>
<comment type="similarity">
    <text evidence="7">Belongs to the transferase hexapeptide repeat family. LpxD subfamily.</text>
</comment>
<reference evidence="10 11" key="1">
    <citation type="submission" date="2015-02" db="EMBL/GenBank/DDBJ databases">
        <title>Complete genome sequence of Kangiella geojedonensis strain YCS-5T.</title>
        <authorList>
            <person name="Kim K.M."/>
        </authorList>
    </citation>
    <scope>NUCLEOTIDE SEQUENCE [LARGE SCALE GENOMIC DNA]</scope>
    <source>
        <strain evidence="10 11">YCS-5</strain>
    </source>
</reference>
<comment type="pathway">
    <text evidence="7">Bacterial outer membrane biogenesis; LPS lipid A biosynthesis.</text>
</comment>
<organism evidence="10 11">
    <name type="scientific">Kangiella geojedonensis</name>
    <dbReference type="NCBI Taxonomy" id="914150"/>
    <lineage>
        <taxon>Bacteria</taxon>
        <taxon>Pseudomonadati</taxon>
        <taxon>Pseudomonadota</taxon>
        <taxon>Gammaproteobacteria</taxon>
        <taxon>Kangiellales</taxon>
        <taxon>Kangiellaceae</taxon>
        <taxon>Kangiella</taxon>
    </lineage>
</organism>
<keyword evidence="11" id="KW-1185">Reference proteome</keyword>
<dbReference type="InterPro" id="IPR020573">
    <property type="entry name" value="UDP_GlcNAc_AcTrfase_non-rep"/>
</dbReference>
<keyword evidence="5 7" id="KW-0443">Lipid metabolism</keyword>
<dbReference type="NCBIfam" id="NF002060">
    <property type="entry name" value="PRK00892.1"/>
    <property type="match status" value="1"/>
</dbReference>
<keyword evidence="4 7" id="KW-0677">Repeat</keyword>
<dbReference type="STRING" id="914150.TQ33_1582"/>
<accession>A0A0F6TRL2</accession>
<dbReference type="SUPFAM" id="SSF51161">
    <property type="entry name" value="Trimeric LpxA-like enzymes"/>
    <property type="match status" value="1"/>
</dbReference>
<comment type="catalytic activity">
    <reaction evidence="7">
        <text>a UDP-3-O-[(3R)-3-hydroxyacyl]-alpha-D-glucosamine + a (3R)-hydroxyacyl-[ACP] = a UDP-2-N,3-O-bis[(3R)-3-hydroxyacyl]-alpha-D-glucosamine + holo-[ACP] + H(+)</text>
        <dbReference type="Rhea" id="RHEA:53836"/>
        <dbReference type="Rhea" id="RHEA-COMP:9685"/>
        <dbReference type="Rhea" id="RHEA-COMP:9945"/>
        <dbReference type="ChEBI" id="CHEBI:15378"/>
        <dbReference type="ChEBI" id="CHEBI:64479"/>
        <dbReference type="ChEBI" id="CHEBI:78827"/>
        <dbReference type="ChEBI" id="CHEBI:137740"/>
        <dbReference type="ChEBI" id="CHEBI:137748"/>
        <dbReference type="EC" id="2.3.1.191"/>
    </reaction>
</comment>
<keyword evidence="3 7" id="KW-0808">Transferase</keyword>
<dbReference type="Gene3D" id="1.20.5.170">
    <property type="match status" value="1"/>
</dbReference>
<dbReference type="EC" id="2.3.1.191" evidence="7"/>
<gene>
    <name evidence="7" type="primary">lpxD</name>
    <name evidence="10" type="ORF">TQ33_1582</name>
</gene>
<evidence type="ECO:0000259" key="8">
    <source>
        <dbReference type="Pfam" id="PF04613"/>
    </source>
</evidence>
<dbReference type="Pfam" id="PF04613">
    <property type="entry name" value="LpxD"/>
    <property type="match status" value="1"/>
</dbReference>
<dbReference type="GO" id="GO:0016410">
    <property type="term" value="F:N-acyltransferase activity"/>
    <property type="evidence" value="ECO:0007669"/>
    <property type="project" value="InterPro"/>
</dbReference>
<keyword evidence="1 7" id="KW-0444">Lipid biosynthesis</keyword>
<dbReference type="CDD" id="cd03352">
    <property type="entry name" value="LbH_LpxD"/>
    <property type="match status" value="1"/>
</dbReference>
<evidence type="ECO:0000259" key="9">
    <source>
        <dbReference type="Pfam" id="PF25087"/>
    </source>
</evidence>
<dbReference type="PANTHER" id="PTHR43378">
    <property type="entry name" value="UDP-3-O-ACYLGLUCOSAMINE N-ACYLTRANSFERASE"/>
    <property type="match status" value="1"/>
</dbReference>
<dbReference type="InterPro" id="IPR011004">
    <property type="entry name" value="Trimer_LpxA-like_sf"/>
</dbReference>
<comment type="subunit">
    <text evidence="7">Homotrimer.</text>
</comment>
<dbReference type="InterPro" id="IPR018357">
    <property type="entry name" value="Hexapep_transf_CS"/>
</dbReference>
<evidence type="ECO:0000256" key="7">
    <source>
        <dbReference type="HAMAP-Rule" id="MF_00523"/>
    </source>
</evidence>
<dbReference type="PROSITE" id="PS00101">
    <property type="entry name" value="HEXAPEP_TRANSFERASES"/>
    <property type="match status" value="1"/>
</dbReference>
<dbReference type="Gene3D" id="2.160.10.10">
    <property type="entry name" value="Hexapeptide repeat proteins"/>
    <property type="match status" value="1"/>
</dbReference>
<proteinExistence type="inferred from homology"/>
<dbReference type="UniPathway" id="UPA00973"/>
<dbReference type="NCBIfam" id="TIGR01853">
    <property type="entry name" value="lipid_A_lpxD"/>
    <property type="match status" value="1"/>
</dbReference>
<evidence type="ECO:0000256" key="2">
    <source>
        <dbReference type="ARBA" id="ARBA00022556"/>
    </source>
</evidence>
<dbReference type="Pfam" id="PF25087">
    <property type="entry name" value="GMPPB_C"/>
    <property type="match status" value="1"/>
</dbReference>
<evidence type="ECO:0000256" key="1">
    <source>
        <dbReference type="ARBA" id="ARBA00022516"/>
    </source>
</evidence>
<dbReference type="RefSeq" id="WP_046561585.1">
    <property type="nucleotide sequence ID" value="NZ_CP010975.1"/>
</dbReference>
<dbReference type="AlphaFoldDB" id="A0A0F6TRL2"/>
<sequence length="348" mass="37325">MEKTLQELAQHLGAELQGEPQLTITAVLPLDKAEKNHISFVSDTKYLNRISECKAGALIVTPEVAKEATGNLLVMANPYLGFAKAAQIFDTTPCPKAAIHPTAHIGDNVSLGKDVYIGPNVVIADDVTVGDYSVIEAGVYIGHSSVIGAHTRVYPNTVLYHDVTIGENCIIHANVVIGSDGFGYANDQGEWVKIPQVGGVTIGNNVEIGAHTAIDRGALEDTVIGNGVILDNHIHVAHNVIIGDFTAVAGCTAIAGSAVIGKYCTIAGRVSILGHLSICDKAHITATTFVNKSITKPGAYSSGTTHQDNKEWQKSAIRFRQLDSMWRKMKQLEKEVLQLKNDRDIEDE</sequence>
<name>A0A0F6TRL2_9GAMM</name>
<feature type="active site" description="Proton acceptor" evidence="7">
    <location>
        <position position="238"/>
    </location>
</feature>
<dbReference type="EMBL" id="CP010975">
    <property type="protein sequence ID" value="AKE52527.1"/>
    <property type="molecule type" value="Genomic_DNA"/>
</dbReference>
<dbReference type="KEGG" id="kge:TQ33_1582"/>
<feature type="domain" description="Mannose-1-phosphate guanyltransferase C-terminal" evidence="9">
    <location>
        <begin position="95"/>
        <end position="177"/>
    </location>
</feature>
<dbReference type="GO" id="GO:0103118">
    <property type="term" value="F:UDP-3-O-[(3R)-3-hydroxyacyl]-glucosamine N-acyltransferase activity"/>
    <property type="evidence" value="ECO:0007669"/>
    <property type="project" value="UniProtKB-EC"/>
</dbReference>
<dbReference type="Gene3D" id="3.40.1390.10">
    <property type="entry name" value="MurE/MurF, N-terminal domain"/>
    <property type="match status" value="1"/>
</dbReference>
<evidence type="ECO:0000256" key="6">
    <source>
        <dbReference type="ARBA" id="ARBA00023315"/>
    </source>
</evidence>
<evidence type="ECO:0000313" key="11">
    <source>
        <dbReference type="Proteomes" id="UP000034071"/>
    </source>
</evidence>
<dbReference type="Proteomes" id="UP000034071">
    <property type="component" value="Chromosome"/>
</dbReference>
<evidence type="ECO:0000256" key="3">
    <source>
        <dbReference type="ARBA" id="ARBA00022679"/>
    </source>
</evidence>
<dbReference type="OrthoDB" id="9784739at2"/>
<evidence type="ECO:0000256" key="5">
    <source>
        <dbReference type="ARBA" id="ARBA00023098"/>
    </source>
</evidence>
<dbReference type="HAMAP" id="MF_00523">
    <property type="entry name" value="LpxD"/>
    <property type="match status" value="1"/>
</dbReference>
<dbReference type="InterPro" id="IPR056729">
    <property type="entry name" value="GMPPB_C"/>
</dbReference>
<protein>
    <recommendedName>
        <fullName evidence="7">UDP-3-O-acylglucosamine N-acyltransferase</fullName>
        <ecNumber evidence="7">2.3.1.191</ecNumber>
    </recommendedName>
</protein>
<evidence type="ECO:0000313" key="10">
    <source>
        <dbReference type="EMBL" id="AKE52527.1"/>
    </source>
</evidence>
<keyword evidence="6 7" id="KW-0012">Acyltransferase</keyword>
<evidence type="ECO:0000256" key="4">
    <source>
        <dbReference type="ARBA" id="ARBA00022737"/>
    </source>
</evidence>
<dbReference type="InterPro" id="IPR007691">
    <property type="entry name" value="LpxD"/>
</dbReference>
<feature type="domain" description="UDP-3-O-[3-hydroxymyristoyl] glucosamine N-acyltransferase non-repeat region" evidence="8">
    <location>
        <begin position="22"/>
        <end position="87"/>
    </location>
</feature>
<dbReference type="GO" id="GO:0009245">
    <property type="term" value="P:lipid A biosynthetic process"/>
    <property type="evidence" value="ECO:0007669"/>
    <property type="project" value="UniProtKB-UniRule"/>
</dbReference>
<dbReference type="GO" id="GO:0016020">
    <property type="term" value="C:membrane"/>
    <property type="evidence" value="ECO:0007669"/>
    <property type="project" value="GOC"/>
</dbReference>
<dbReference type="HOGENOM" id="CLU_049865_0_1_6"/>
<comment type="function">
    <text evidence="7">Catalyzes the N-acylation of UDP-3-O-acylglucosamine using 3-hydroxyacyl-ACP as the acyl donor. Is involved in the biosynthesis of lipid A, a phosphorylated glycolipid that anchors the lipopolysaccharide to the outer membrane of the cell.</text>
</comment>
<keyword evidence="2 7" id="KW-0441">Lipid A biosynthesis</keyword>
<dbReference type="PATRIC" id="fig|914150.5.peg.1603"/>